<protein>
    <submittedName>
        <fullName evidence="2">Chromate resistance protein ChrB</fullName>
    </submittedName>
</protein>
<accession>A0ABY1ZLL3</accession>
<reference evidence="2 3" key="1">
    <citation type="submission" date="2019-02" db="EMBL/GenBank/DDBJ databases">
        <title>Marinobacter halodurans sp. nov., a marine bacterium isolated from sea tidal flat.</title>
        <authorList>
            <person name="Yoo Y."/>
            <person name="Lee D.W."/>
            <person name="Kim B.S."/>
            <person name="Kim J.-J."/>
        </authorList>
    </citation>
    <scope>NUCLEOTIDE SEQUENCE [LARGE SCALE GENOMIC DNA]</scope>
    <source>
        <strain evidence="2 3">YJ-S3-2</strain>
    </source>
</reference>
<name>A0ABY1ZLL3_9GAMM</name>
<keyword evidence="3" id="KW-1185">Reference proteome</keyword>
<dbReference type="EMBL" id="SJDL01000025">
    <property type="protein sequence ID" value="TBW53325.1"/>
    <property type="molecule type" value="Genomic_DNA"/>
</dbReference>
<dbReference type="Pfam" id="PF20229">
    <property type="entry name" value="ChrB_N"/>
    <property type="match status" value="1"/>
</dbReference>
<organism evidence="2 3">
    <name type="scientific">Marinobacter halodurans</name>
    <dbReference type="NCBI Taxonomy" id="2528979"/>
    <lineage>
        <taxon>Bacteria</taxon>
        <taxon>Pseudomonadati</taxon>
        <taxon>Pseudomonadota</taxon>
        <taxon>Gammaproteobacteria</taxon>
        <taxon>Pseudomonadales</taxon>
        <taxon>Marinobacteraceae</taxon>
        <taxon>Marinobacter</taxon>
    </lineage>
</organism>
<sequence>MTTEKWLTLIYKIPPEPSSKRVALWRKLKGLGAIYLQNGVCLLPRTDRLIRQAKLIENDIIGMQGEIVVLDSVGLDQAQEERVLARFNDERNDQYREFIGQCEAYEAEIAKEFAKNKFTYAELEEEEAELQKLQRWLDKIRALDFYTAPLAEEAGAWLSRCEALLDGYAHRVFAEQNPDS</sequence>
<comment type="caution">
    <text evidence="2">The sequence shown here is derived from an EMBL/GenBank/DDBJ whole genome shotgun (WGS) entry which is preliminary data.</text>
</comment>
<dbReference type="Proteomes" id="UP000313645">
    <property type="component" value="Unassembled WGS sequence"/>
</dbReference>
<dbReference type="InterPro" id="IPR046858">
    <property type="entry name" value="ChrB_N"/>
</dbReference>
<feature type="domain" description="ChrB N-terminal" evidence="1">
    <location>
        <begin position="21"/>
        <end position="176"/>
    </location>
</feature>
<proteinExistence type="predicted"/>
<evidence type="ECO:0000313" key="2">
    <source>
        <dbReference type="EMBL" id="TBW53325.1"/>
    </source>
</evidence>
<evidence type="ECO:0000259" key="1">
    <source>
        <dbReference type="Pfam" id="PF20229"/>
    </source>
</evidence>
<evidence type="ECO:0000313" key="3">
    <source>
        <dbReference type="Proteomes" id="UP000313645"/>
    </source>
</evidence>
<gene>
    <name evidence="2" type="ORF">EZI54_15185</name>
</gene>